<name>A0ABU8DTV8_9ACTN</name>
<feature type="compositionally biased region" description="Low complexity" evidence="1">
    <location>
        <begin position="119"/>
        <end position="140"/>
    </location>
</feature>
<feature type="transmembrane region" description="Helical" evidence="2">
    <location>
        <begin position="147"/>
        <end position="167"/>
    </location>
</feature>
<feature type="region of interest" description="Disordered" evidence="1">
    <location>
        <begin position="54"/>
        <end position="140"/>
    </location>
</feature>
<dbReference type="Proteomes" id="UP001361570">
    <property type="component" value="Unassembled WGS sequence"/>
</dbReference>
<sequence>MGATRRVLGGGLLVVAAVAAPLAVLLGTPWLWAGAGACLVGGAAAAVGPGRARAEGTTAPVVPGGRETPDAPPTPEIDDLPGFFSSPPGSPAALPPAPTPDPAPDPAPEPGVTPPPAPTTTGPPGTATGTGTGAAATGSGSRARTGALVATTGVVVAVLVVGAVAWVSTRGSDAPSASAPSARSSSPPSSAALSSAALSSAEPSSAPLTAASAGDLAGTDVPPGEDGFRADLAFPGIVLEPRAVGVTVAYPALRVSGDGDRAVAHLELPVWNCLAADPPADPVAAQCSRSLVEYADLGSPDLAVAARGDGVDLQGTFATYTRPNGSAPSYTGRGYPVTVQLTPTAGGVAATLQLGDGEVAATGGGSVGR</sequence>
<dbReference type="RefSeq" id="WP_336404243.1">
    <property type="nucleotide sequence ID" value="NZ_JBAPLU010000008.1"/>
</dbReference>
<evidence type="ECO:0000313" key="3">
    <source>
        <dbReference type="EMBL" id="MEI4272108.1"/>
    </source>
</evidence>
<evidence type="ECO:0000256" key="2">
    <source>
        <dbReference type="SAM" id="Phobius"/>
    </source>
</evidence>
<feature type="compositionally biased region" description="Pro residues" evidence="1">
    <location>
        <begin position="88"/>
        <end position="118"/>
    </location>
</feature>
<protein>
    <submittedName>
        <fullName evidence="3">Uncharacterized protein</fullName>
    </submittedName>
</protein>
<keyword evidence="2" id="KW-1133">Transmembrane helix</keyword>
<keyword evidence="4" id="KW-1185">Reference proteome</keyword>
<keyword evidence="2" id="KW-0812">Transmembrane</keyword>
<reference evidence="3 4" key="1">
    <citation type="submission" date="2024-03" db="EMBL/GenBank/DDBJ databases">
        <title>Draft genome sequence of Klenkia sp. LSe6-5.</title>
        <authorList>
            <person name="Duangmal K."/>
            <person name="Chantavorakit T."/>
        </authorList>
    </citation>
    <scope>NUCLEOTIDE SEQUENCE [LARGE SCALE GENOMIC DNA]</scope>
    <source>
        <strain evidence="3 4">LSe6-5</strain>
    </source>
</reference>
<organism evidence="3 4">
    <name type="scientific">Klenkia sesuvii</name>
    <dbReference type="NCBI Taxonomy" id="3103137"/>
    <lineage>
        <taxon>Bacteria</taxon>
        <taxon>Bacillati</taxon>
        <taxon>Actinomycetota</taxon>
        <taxon>Actinomycetes</taxon>
        <taxon>Geodermatophilales</taxon>
        <taxon>Geodermatophilaceae</taxon>
        <taxon>Klenkia</taxon>
    </lineage>
</organism>
<comment type="caution">
    <text evidence="3">The sequence shown here is derived from an EMBL/GenBank/DDBJ whole genome shotgun (WGS) entry which is preliminary data.</text>
</comment>
<feature type="region of interest" description="Disordered" evidence="1">
    <location>
        <begin position="170"/>
        <end position="198"/>
    </location>
</feature>
<proteinExistence type="predicted"/>
<dbReference type="EMBL" id="JBAPLU010000008">
    <property type="protein sequence ID" value="MEI4272108.1"/>
    <property type="molecule type" value="Genomic_DNA"/>
</dbReference>
<accession>A0ABU8DTV8</accession>
<feature type="transmembrane region" description="Helical" evidence="2">
    <location>
        <begin position="29"/>
        <end position="47"/>
    </location>
</feature>
<keyword evidence="2" id="KW-0472">Membrane</keyword>
<gene>
    <name evidence="3" type="ORF">TEK04_10275</name>
</gene>
<feature type="compositionally biased region" description="Low complexity" evidence="1">
    <location>
        <begin position="172"/>
        <end position="198"/>
    </location>
</feature>
<evidence type="ECO:0000313" key="4">
    <source>
        <dbReference type="Proteomes" id="UP001361570"/>
    </source>
</evidence>
<evidence type="ECO:0000256" key="1">
    <source>
        <dbReference type="SAM" id="MobiDB-lite"/>
    </source>
</evidence>